<protein>
    <submittedName>
        <fullName evidence="4">Methyltransferase, YaeB family</fullName>
    </submittedName>
</protein>
<comment type="similarity">
    <text evidence="2">Belongs to the tRNA methyltransferase O family.</text>
</comment>
<dbReference type="BioCyc" id="PMAR862515-HMP:GMOO-1275-MONOMER"/>
<feature type="domain" description="TsaA-like" evidence="3">
    <location>
        <begin position="3"/>
        <end position="145"/>
    </location>
</feature>
<evidence type="ECO:0000256" key="2">
    <source>
        <dbReference type="ARBA" id="ARBA00033753"/>
    </source>
</evidence>
<comment type="caution">
    <text evidence="4">The sequence shown here is derived from an EMBL/GenBank/DDBJ whole genome shotgun (WGS) entry which is preliminary data.</text>
</comment>
<dbReference type="OrthoDB" id="9804309at2"/>
<dbReference type="InterPro" id="IPR036414">
    <property type="entry name" value="YaeB_N_sf"/>
</dbReference>
<dbReference type="CDD" id="cd09281">
    <property type="entry name" value="UPF0066"/>
    <property type="match status" value="1"/>
</dbReference>
<dbReference type="GO" id="GO:0008168">
    <property type="term" value="F:methyltransferase activity"/>
    <property type="evidence" value="ECO:0007669"/>
    <property type="project" value="UniProtKB-KW"/>
</dbReference>
<dbReference type="NCBIfam" id="TIGR00104">
    <property type="entry name" value="tRNA_TsaA"/>
    <property type="match status" value="1"/>
</dbReference>
<evidence type="ECO:0000256" key="1">
    <source>
        <dbReference type="ARBA" id="ARBA00022691"/>
    </source>
</evidence>
<dbReference type="Pfam" id="PF01980">
    <property type="entry name" value="TrmO_N"/>
    <property type="match status" value="1"/>
</dbReference>
<dbReference type="Pfam" id="PF18389">
    <property type="entry name" value="TrmO_C"/>
    <property type="match status" value="1"/>
</dbReference>
<accession>E0NT26</accession>
<evidence type="ECO:0000259" key="3">
    <source>
        <dbReference type="PROSITE" id="PS51668"/>
    </source>
</evidence>
<keyword evidence="4" id="KW-0489">Methyltransferase</keyword>
<gene>
    <name evidence="4" type="ORF">HMPREF0658_1253</name>
</gene>
<dbReference type="PROSITE" id="PS01318">
    <property type="entry name" value="TSAA_1"/>
    <property type="match status" value="1"/>
</dbReference>
<name>E0NT26_9BACT</name>
<dbReference type="eggNOG" id="COG1720">
    <property type="taxonomic scope" value="Bacteria"/>
</dbReference>
<dbReference type="Proteomes" id="UP000004394">
    <property type="component" value="Unassembled WGS sequence"/>
</dbReference>
<dbReference type="PANTHER" id="PTHR12818:SF0">
    <property type="entry name" value="TRNA (ADENINE(37)-N6)-METHYLTRANSFERASE"/>
    <property type="match status" value="1"/>
</dbReference>
<dbReference type="GO" id="GO:0032259">
    <property type="term" value="P:methylation"/>
    <property type="evidence" value="ECO:0007669"/>
    <property type="project" value="UniProtKB-KW"/>
</dbReference>
<dbReference type="PROSITE" id="PS51668">
    <property type="entry name" value="TSAA_2"/>
    <property type="match status" value="1"/>
</dbReference>
<dbReference type="PANTHER" id="PTHR12818">
    <property type="entry name" value="TRNA (ADENINE(37)-N6)-METHYLTRANSFERASE"/>
    <property type="match status" value="1"/>
</dbReference>
<evidence type="ECO:0000313" key="4">
    <source>
        <dbReference type="EMBL" id="EFM01765.1"/>
    </source>
</evidence>
<dbReference type="InterPro" id="IPR023368">
    <property type="entry name" value="UPF0066_cons_site"/>
</dbReference>
<sequence>MEITPVAYFHSPFPSKFGLPRQSGLSTNLTGHIIFEKKYRDPSALHGLEGFDYLWLLWEFSGNRRAKKSLTVRPPRLGGNVQMGVFATRSPFRPNNLGLSAVKIDRIDLQTAHGPVIHVLGADLMDGTPIYDIKPYLRDADAYPEARSGFADTVDWQPLEVDFPVRLRQGLTAEQVETLMETLRLDPRPPYQEEPERIYGMPFDGRDIRFRISNGRLTVVEVV</sequence>
<evidence type="ECO:0000313" key="5">
    <source>
        <dbReference type="Proteomes" id="UP000004394"/>
    </source>
</evidence>
<organism evidence="4 5">
    <name type="scientific">Hoylesella marshii DSM 16973 = JCM 13450</name>
    <dbReference type="NCBI Taxonomy" id="862515"/>
    <lineage>
        <taxon>Bacteria</taxon>
        <taxon>Pseudomonadati</taxon>
        <taxon>Bacteroidota</taxon>
        <taxon>Bacteroidia</taxon>
        <taxon>Bacteroidales</taxon>
        <taxon>Prevotellaceae</taxon>
        <taxon>Hoylesella</taxon>
    </lineage>
</organism>
<dbReference type="InterPro" id="IPR041369">
    <property type="entry name" value="TrmO_C"/>
</dbReference>
<dbReference type="RefSeq" id="WP_006949273.1">
    <property type="nucleotide sequence ID" value="NZ_BAJI01000003.1"/>
</dbReference>
<dbReference type="AlphaFoldDB" id="E0NT26"/>
<dbReference type="InterPro" id="IPR023370">
    <property type="entry name" value="TrmO-like_N"/>
</dbReference>
<dbReference type="Gene3D" id="3.30.2310.10">
    <property type="entry name" value="YaeB-like"/>
    <property type="match status" value="1"/>
</dbReference>
<keyword evidence="4" id="KW-0808">Transferase</keyword>
<dbReference type="HOGENOM" id="CLU_013458_3_0_10"/>
<keyword evidence="5" id="KW-1185">Reference proteome</keyword>
<dbReference type="InterPro" id="IPR040372">
    <property type="entry name" value="YaeB-like"/>
</dbReference>
<dbReference type="STRING" id="862515.HMPREF0658_1253"/>
<reference evidence="4" key="1">
    <citation type="submission" date="2010-07" db="EMBL/GenBank/DDBJ databases">
        <authorList>
            <person name="Muzny D."/>
            <person name="Qin X."/>
            <person name="Deng J."/>
            <person name="Jiang H."/>
            <person name="Liu Y."/>
            <person name="Qu J."/>
            <person name="Song X.-Z."/>
            <person name="Zhang L."/>
            <person name="Thornton R."/>
            <person name="Coyle M."/>
            <person name="Francisco L."/>
            <person name="Jackson L."/>
            <person name="Javaid M."/>
            <person name="Korchina V."/>
            <person name="Kovar C."/>
            <person name="Mata R."/>
            <person name="Mathew T."/>
            <person name="Ngo R."/>
            <person name="Nguyen L."/>
            <person name="Nguyen N."/>
            <person name="Okwuonu G."/>
            <person name="Ongeri F."/>
            <person name="Pham C."/>
            <person name="Simmons D."/>
            <person name="Wilczek-Boney K."/>
            <person name="Hale W."/>
            <person name="Jakkamsetti A."/>
            <person name="Pham P."/>
            <person name="Ruth R."/>
            <person name="San Lucas F."/>
            <person name="Warren J."/>
            <person name="Zhang J."/>
            <person name="Zhao Z."/>
            <person name="Zhou C."/>
            <person name="Zhu D."/>
            <person name="Lee S."/>
            <person name="Bess C."/>
            <person name="Blankenburg K."/>
            <person name="Forbes L."/>
            <person name="Fu Q."/>
            <person name="Gubbala S."/>
            <person name="Hirani K."/>
            <person name="Jayaseelan J.C."/>
            <person name="Lara F."/>
            <person name="Munidasa M."/>
            <person name="Palculict T."/>
            <person name="Patil S."/>
            <person name="Pu L.-L."/>
            <person name="Saada N."/>
            <person name="Tang L."/>
            <person name="Weissenberger G."/>
            <person name="Zhu Y."/>
            <person name="Hemphill L."/>
            <person name="Shang Y."/>
            <person name="Youmans B."/>
            <person name="Ayvaz T."/>
            <person name="Ross M."/>
            <person name="Santibanez J."/>
            <person name="Aqrawi P."/>
            <person name="Gross S."/>
            <person name="Joshi V."/>
            <person name="Fowler G."/>
            <person name="Nazareth L."/>
            <person name="Reid J."/>
            <person name="Worley K."/>
            <person name="Petrosino J."/>
            <person name="Highlander S."/>
            <person name="Gibbs R."/>
        </authorList>
    </citation>
    <scope>NUCLEOTIDE SEQUENCE [LARGE SCALE GENOMIC DNA]</scope>
    <source>
        <strain evidence="4">DSM 16973</strain>
    </source>
</reference>
<dbReference type="InterPro" id="IPR036413">
    <property type="entry name" value="YaeB-like_sf"/>
</dbReference>
<dbReference type="Gene3D" id="2.40.30.70">
    <property type="entry name" value="YaeB-like"/>
    <property type="match status" value="1"/>
</dbReference>
<proteinExistence type="inferred from homology"/>
<dbReference type="SUPFAM" id="SSF118196">
    <property type="entry name" value="YaeB-like"/>
    <property type="match status" value="1"/>
</dbReference>
<keyword evidence="1" id="KW-0949">S-adenosyl-L-methionine</keyword>
<dbReference type="EMBL" id="AEEI01000043">
    <property type="protein sequence ID" value="EFM01765.1"/>
    <property type="molecule type" value="Genomic_DNA"/>
</dbReference>